<evidence type="ECO:0000313" key="3">
    <source>
        <dbReference type="Proteomes" id="UP000494165"/>
    </source>
</evidence>
<feature type="signal peptide" evidence="1">
    <location>
        <begin position="1"/>
        <end position="21"/>
    </location>
</feature>
<keyword evidence="3" id="KW-1185">Reference proteome</keyword>
<protein>
    <submittedName>
        <fullName evidence="2">Uncharacterized protein</fullName>
    </submittedName>
</protein>
<organism evidence="2 3">
    <name type="scientific">Cloeon dipterum</name>
    <dbReference type="NCBI Taxonomy" id="197152"/>
    <lineage>
        <taxon>Eukaryota</taxon>
        <taxon>Metazoa</taxon>
        <taxon>Ecdysozoa</taxon>
        <taxon>Arthropoda</taxon>
        <taxon>Hexapoda</taxon>
        <taxon>Insecta</taxon>
        <taxon>Pterygota</taxon>
        <taxon>Palaeoptera</taxon>
        <taxon>Ephemeroptera</taxon>
        <taxon>Pisciforma</taxon>
        <taxon>Baetidae</taxon>
        <taxon>Cloeon</taxon>
    </lineage>
</organism>
<reference evidence="2 3" key="1">
    <citation type="submission" date="2020-04" db="EMBL/GenBank/DDBJ databases">
        <authorList>
            <person name="Alioto T."/>
            <person name="Alioto T."/>
            <person name="Gomez Garrido J."/>
        </authorList>
    </citation>
    <scope>NUCLEOTIDE SEQUENCE [LARGE SCALE GENOMIC DNA]</scope>
</reference>
<dbReference type="Proteomes" id="UP000494165">
    <property type="component" value="Unassembled WGS sequence"/>
</dbReference>
<evidence type="ECO:0000256" key="1">
    <source>
        <dbReference type="SAM" id="SignalP"/>
    </source>
</evidence>
<accession>A0A8S1CDJ1</accession>
<keyword evidence="1" id="KW-0732">Signal</keyword>
<gene>
    <name evidence="2" type="ORF">CLODIP_2_CD01477</name>
</gene>
<dbReference type="AlphaFoldDB" id="A0A8S1CDJ1"/>
<feature type="chain" id="PRO_5035829303" evidence="1">
    <location>
        <begin position="22"/>
        <end position="77"/>
    </location>
</feature>
<sequence length="77" mass="8911">MRTLAFILLVIAAFMASSVISAPQHPAVTARAPYALPQFHLYFPQHQQHRLYSNLPYPDQYAPHYPYYYSQNAFPLV</sequence>
<comment type="caution">
    <text evidence="2">The sequence shown here is derived from an EMBL/GenBank/DDBJ whole genome shotgun (WGS) entry which is preliminary data.</text>
</comment>
<evidence type="ECO:0000313" key="2">
    <source>
        <dbReference type="EMBL" id="CAB3366219.1"/>
    </source>
</evidence>
<name>A0A8S1CDJ1_9INSE</name>
<dbReference type="EMBL" id="CADEPI010000024">
    <property type="protein sequence ID" value="CAB3366219.1"/>
    <property type="molecule type" value="Genomic_DNA"/>
</dbReference>
<proteinExistence type="predicted"/>